<feature type="transmembrane region" description="Helical" evidence="2">
    <location>
        <begin position="336"/>
        <end position="353"/>
    </location>
</feature>
<dbReference type="Proteomes" id="UP000003178">
    <property type="component" value="Unassembled WGS sequence"/>
</dbReference>
<keyword evidence="2" id="KW-1133">Transmembrane helix</keyword>
<keyword evidence="2" id="KW-0472">Membrane</keyword>
<reference evidence="3 4" key="1">
    <citation type="submission" date="2008-09" db="EMBL/GenBank/DDBJ databases">
        <authorList>
            <person name="Fulton L."/>
            <person name="Clifton S."/>
            <person name="Fulton B."/>
            <person name="Xu J."/>
            <person name="Minx P."/>
            <person name="Pepin K.H."/>
            <person name="Johnson M."/>
            <person name="Thiruvilangam P."/>
            <person name="Bhonagiri V."/>
            <person name="Nash W.E."/>
            <person name="Mardis E.R."/>
            <person name="Wilson R.K."/>
        </authorList>
    </citation>
    <scope>NUCLEOTIDE SEQUENCE [LARGE SCALE GENOMIC DNA]</scope>
    <source>
        <strain evidence="3 4">DSM 13275</strain>
    </source>
</reference>
<evidence type="ECO:0000313" key="4">
    <source>
        <dbReference type="Proteomes" id="UP000003178"/>
    </source>
</evidence>
<feature type="transmembrane region" description="Helical" evidence="2">
    <location>
        <begin position="196"/>
        <end position="215"/>
    </location>
</feature>
<dbReference type="eggNOG" id="COG4299">
    <property type="taxonomic scope" value="Bacteria"/>
</dbReference>
<sequence>MISLKVKNDDIEKKNIEQEIQLEKIAKIVEDNIHFVDEDMPVYDGYDVPEPNEDAYINEESRKDTSPKQKKESKREKKVELSREESSTEQTVINRGEKEQPQAREVVTGDPLKRRYTTVELIMGVAVIAIICSSGIGVLGEMPAFLAFSKWNGISFGDLGLPLLLASVCFMIPTEVELDVKRKKSFKEICIKKVKVGIILFVIGILINLIGAWNFNSFRIMGILQMIAVVYMLGSLLYVLFRRFNFKSSVIAVFLTAIGVVGLAGYYFASANFGDTAKTCLAYFVDSKVMPGHIGDFERYGIMSTISALCGGCLAMAAGSFLCNRRVENRDKSNKILIMGMFFVIIALLMERNCPYNASVMSPSFVMIVLGGYCVAFAALFGIFDLNRSKASNLISRPFVVMGASPVFVIGLNEFIKNTLFKINVYSVAMGTGLKLDEWIVIDTLSEIFGDTTRMIAFLVMYLLLIFVLMLYLYAKRIYIRFK</sequence>
<accession>B6FYK1</accession>
<keyword evidence="4" id="KW-1185">Reference proteome</keyword>
<feature type="transmembrane region" description="Helical" evidence="2">
    <location>
        <begin position="455"/>
        <end position="475"/>
    </location>
</feature>
<dbReference type="AlphaFoldDB" id="B6FYK1"/>
<feature type="compositionally biased region" description="Basic and acidic residues" evidence="1">
    <location>
        <begin position="59"/>
        <end position="86"/>
    </location>
</feature>
<organism evidence="3 4">
    <name type="scientific">Peptacetobacter hiranonis (strain DSM 13275 / JCM 10541 / KCTC 15199 / TO-931)</name>
    <name type="common">Clostridium hiranonis</name>
    <dbReference type="NCBI Taxonomy" id="500633"/>
    <lineage>
        <taxon>Bacteria</taxon>
        <taxon>Bacillati</taxon>
        <taxon>Bacillota</taxon>
        <taxon>Clostridia</taxon>
        <taxon>Peptostreptococcales</taxon>
        <taxon>Peptostreptococcaceae</taxon>
        <taxon>Peptacetobacter</taxon>
    </lineage>
</organism>
<evidence type="ECO:0000256" key="1">
    <source>
        <dbReference type="SAM" id="MobiDB-lite"/>
    </source>
</evidence>
<evidence type="ECO:0000256" key="2">
    <source>
        <dbReference type="SAM" id="Phobius"/>
    </source>
</evidence>
<feature type="transmembrane region" description="Helical" evidence="2">
    <location>
        <begin position="248"/>
        <end position="269"/>
    </location>
</feature>
<dbReference type="HOGENOM" id="CLU_564639_0_0_9"/>
<feature type="transmembrane region" description="Helical" evidence="2">
    <location>
        <begin position="365"/>
        <end position="386"/>
    </location>
</feature>
<dbReference type="STRING" id="500633.CLOHIR_00953"/>
<feature type="transmembrane region" description="Helical" evidence="2">
    <location>
        <begin position="398"/>
        <end position="416"/>
    </location>
</feature>
<evidence type="ECO:0000313" key="3">
    <source>
        <dbReference type="EMBL" id="EEA85357.1"/>
    </source>
</evidence>
<dbReference type="EMBL" id="ABWP01000044">
    <property type="protein sequence ID" value="EEA85357.1"/>
    <property type="molecule type" value="Genomic_DNA"/>
</dbReference>
<evidence type="ECO:0008006" key="5">
    <source>
        <dbReference type="Google" id="ProtNLM"/>
    </source>
</evidence>
<reference evidence="3 4" key="2">
    <citation type="submission" date="2008-10" db="EMBL/GenBank/DDBJ databases">
        <title>Draft genome sequence of Clostridium hiranonis (DSM 13275).</title>
        <authorList>
            <person name="Sudarsanam P."/>
            <person name="Ley R."/>
            <person name="Guruge J."/>
            <person name="Turnbaugh P.J."/>
            <person name="Mahowald M."/>
            <person name="Liep D."/>
            <person name="Gordon J."/>
        </authorList>
    </citation>
    <scope>NUCLEOTIDE SEQUENCE [LARGE SCALE GENOMIC DNA]</scope>
    <source>
        <strain evidence="3 4">DSM 13275</strain>
    </source>
</reference>
<feature type="transmembrane region" description="Helical" evidence="2">
    <location>
        <begin position="121"/>
        <end position="139"/>
    </location>
</feature>
<feature type="transmembrane region" description="Helical" evidence="2">
    <location>
        <begin position="159"/>
        <end position="176"/>
    </location>
</feature>
<feature type="region of interest" description="Disordered" evidence="1">
    <location>
        <begin position="41"/>
        <end position="106"/>
    </location>
</feature>
<proteinExistence type="predicted"/>
<comment type="caution">
    <text evidence="3">The sequence shown here is derived from an EMBL/GenBank/DDBJ whole genome shotgun (WGS) entry which is preliminary data.</text>
</comment>
<feature type="transmembrane region" description="Helical" evidence="2">
    <location>
        <begin position="300"/>
        <end position="324"/>
    </location>
</feature>
<dbReference type="PANTHER" id="PTHR31061">
    <property type="entry name" value="LD22376P"/>
    <property type="match status" value="1"/>
</dbReference>
<gene>
    <name evidence="3" type="ORF">CLOHIR_00953</name>
</gene>
<keyword evidence="2" id="KW-0812">Transmembrane</keyword>
<feature type="transmembrane region" description="Helical" evidence="2">
    <location>
        <begin position="221"/>
        <end position="241"/>
    </location>
</feature>
<dbReference type="PANTHER" id="PTHR31061:SF24">
    <property type="entry name" value="LD22376P"/>
    <property type="match status" value="1"/>
</dbReference>
<protein>
    <recommendedName>
        <fullName evidence="5">DUF5009 domain-containing protein</fullName>
    </recommendedName>
</protein>
<name>B6FYK1_PEPHT</name>